<dbReference type="InterPro" id="IPR045608">
    <property type="entry name" value="Trypco2"/>
</dbReference>
<proteinExistence type="predicted"/>
<sequence>MRELDIGLADAVAAVRDELLEAAARGTGQDLAFTVGPVEMEFEVELRADANAKGKFKVWAVTAEAGAGVSRGRTHRVSFTLTPRSADGADLLIRGAADRPMGPGDVSGRRPG</sequence>
<accession>A0ABW1EUZ5</accession>
<dbReference type="EMBL" id="JBHSOD010000011">
    <property type="protein sequence ID" value="MFC5885742.1"/>
    <property type="molecule type" value="Genomic_DNA"/>
</dbReference>
<reference evidence="3" key="1">
    <citation type="journal article" date="2019" name="Int. J. Syst. Evol. Microbiol.">
        <title>The Global Catalogue of Microorganisms (GCM) 10K type strain sequencing project: providing services to taxonomists for standard genome sequencing and annotation.</title>
        <authorList>
            <consortium name="The Broad Institute Genomics Platform"/>
            <consortium name="The Broad Institute Genome Sequencing Center for Infectious Disease"/>
            <person name="Wu L."/>
            <person name="Ma J."/>
        </authorList>
    </citation>
    <scope>NUCLEOTIDE SEQUENCE [LARGE SCALE GENOMIC DNA]</scope>
    <source>
        <strain evidence="3">CGMCC 4.1469</strain>
    </source>
</reference>
<evidence type="ECO:0000259" key="1">
    <source>
        <dbReference type="Pfam" id="PF19631"/>
    </source>
</evidence>
<keyword evidence="3" id="KW-1185">Reference proteome</keyword>
<dbReference type="RefSeq" id="WP_313767307.1">
    <property type="nucleotide sequence ID" value="NZ_BAAAVH010000011.1"/>
</dbReference>
<feature type="domain" description="Trypsin-co-occurring" evidence="1">
    <location>
        <begin position="6"/>
        <end position="83"/>
    </location>
</feature>
<dbReference type="Pfam" id="PF19631">
    <property type="entry name" value="Trypco2"/>
    <property type="match status" value="1"/>
</dbReference>
<gene>
    <name evidence="2" type="ORF">ACFP0N_12265</name>
</gene>
<comment type="caution">
    <text evidence="2">The sequence shown here is derived from an EMBL/GenBank/DDBJ whole genome shotgun (WGS) entry which is preliminary data.</text>
</comment>
<organism evidence="2 3">
    <name type="scientific">Kitasatospora aburaviensis</name>
    <dbReference type="NCBI Taxonomy" id="67265"/>
    <lineage>
        <taxon>Bacteria</taxon>
        <taxon>Bacillati</taxon>
        <taxon>Actinomycetota</taxon>
        <taxon>Actinomycetes</taxon>
        <taxon>Kitasatosporales</taxon>
        <taxon>Streptomycetaceae</taxon>
        <taxon>Kitasatospora</taxon>
    </lineage>
</organism>
<dbReference type="Proteomes" id="UP001596067">
    <property type="component" value="Unassembled WGS sequence"/>
</dbReference>
<name>A0ABW1EUZ5_9ACTN</name>
<evidence type="ECO:0000313" key="3">
    <source>
        <dbReference type="Proteomes" id="UP001596067"/>
    </source>
</evidence>
<protein>
    <submittedName>
        <fullName evidence="2">Trypco2 family protein</fullName>
    </submittedName>
</protein>
<evidence type="ECO:0000313" key="2">
    <source>
        <dbReference type="EMBL" id="MFC5885742.1"/>
    </source>
</evidence>